<name>A0ABR3R5L1_9PLEO</name>
<reference evidence="8 9" key="1">
    <citation type="submission" date="2024-02" db="EMBL/GenBank/DDBJ databases">
        <title>De novo assembly and annotation of 12 fungi associated with fruit tree decline syndrome in Ontario, Canada.</title>
        <authorList>
            <person name="Sulman M."/>
            <person name="Ellouze W."/>
            <person name="Ilyukhin E."/>
        </authorList>
    </citation>
    <scope>NUCLEOTIDE SEQUENCE [LARGE SCALE GENOMIC DNA]</scope>
    <source>
        <strain evidence="8 9">M42-189</strain>
    </source>
</reference>
<dbReference type="PROSITE" id="PS50926">
    <property type="entry name" value="TRAM"/>
    <property type="match status" value="1"/>
</dbReference>
<dbReference type="EMBL" id="JAKJXO020000010">
    <property type="protein sequence ID" value="KAL1599715.1"/>
    <property type="molecule type" value="Genomic_DNA"/>
</dbReference>
<dbReference type="InterPro" id="IPR029063">
    <property type="entry name" value="SAM-dependent_MTases_sf"/>
</dbReference>
<sequence length="554" mass="61090">MASSAANVAPIESFGEKRPAEETPLRSEEGSRGSYRFKNKRMRKGHAETSNILKTNGSNEEVLLEDVKALLKDLNLEKDVSAQLPELRTEVEVTIKSLSSTGDGLGLQEGSKSDQVYVVPFTAPGDTVTAKVFKHDQKDKISMADFVKVSKPSPHRDDSLVKCPYFASCSGCQFQMIPYDYQLAHKRTIVEKAYKNFSQLPPELIPAIGDTIGSPLQYGYRTKLTPHFDGPPDARRSDGRNGIRRNFQEVPPIGFMKKGTRITIDIEDCPIGTDAVRNGNKRERKRVADQLERYHKGATLLLRESTQRVSKEEYDASKEQDPDAVVEDRGEHLHRKTCVTDPNAKTTEYIDDFQFVNPAGSFFQNNNSILPKFTQYIRDHILPPTSDHQVKHLIDAYSGSGLFTITLSSLFKSSLGIDISSSSIDSATHNAEINNLPPSSAKFIAADASALFASIDTNAAETVVMIDPPRKGCDESFLRQLVRYGPARVVYVSCNVHTQARDVGVLVGGMKGVDGGFGNGEGCYDIESICGFDFFPQTGHVEGVAVLRRKAAKE</sequence>
<keyword evidence="2 4" id="KW-0808">Transferase</keyword>
<feature type="domain" description="TRAM" evidence="7">
    <location>
        <begin position="83"/>
        <end position="148"/>
    </location>
</feature>
<dbReference type="SUPFAM" id="SSF50249">
    <property type="entry name" value="Nucleic acid-binding proteins"/>
    <property type="match status" value="1"/>
</dbReference>
<accession>A0ABR3R5L1</accession>
<dbReference type="InterPro" id="IPR010280">
    <property type="entry name" value="U5_MeTrfase_fam"/>
</dbReference>
<dbReference type="SUPFAM" id="SSF53335">
    <property type="entry name" value="S-adenosyl-L-methionine-dependent methyltransferases"/>
    <property type="match status" value="1"/>
</dbReference>
<feature type="compositionally biased region" description="Basic and acidic residues" evidence="6">
    <location>
        <begin position="230"/>
        <end position="241"/>
    </location>
</feature>
<feature type="binding site" evidence="4">
    <location>
        <position position="418"/>
    </location>
    <ligand>
        <name>S-adenosyl-L-methionine</name>
        <dbReference type="ChEBI" id="CHEBI:59789"/>
    </ligand>
</feature>
<gene>
    <name evidence="8" type="primary">TRM2</name>
    <name evidence="8" type="ORF">SLS60_007518</name>
</gene>
<dbReference type="Gene3D" id="2.40.50.140">
    <property type="entry name" value="Nucleic acid-binding proteins"/>
    <property type="match status" value="1"/>
</dbReference>
<dbReference type="Pfam" id="PF05958">
    <property type="entry name" value="tRNA_U5-meth_tr"/>
    <property type="match status" value="1"/>
</dbReference>
<evidence type="ECO:0000256" key="3">
    <source>
        <dbReference type="ARBA" id="ARBA00022691"/>
    </source>
</evidence>
<feature type="region of interest" description="Disordered" evidence="6">
    <location>
        <begin position="1"/>
        <end position="48"/>
    </location>
</feature>
<evidence type="ECO:0000313" key="9">
    <source>
        <dbReference type="Proteomes" id="UP001521785"/>
    </source>
</evidence>
<evidence type="ECO:0000259" key="7">
    <source>
        <dbReference type="PROSITE" id="PS50926"/>
    </source>
</evidence>
<dbReference type="Gene3D" id="3.40.50.150">
    <property type="entry name" value="Vaccinia Virus protein VP39"/>
    <property type="match status" value="2"/>
</dbReference>
<evidence type="ECO:0000313" key="8">
    <source>
        <dbReference type="EMBL" id="KAL1599715.1"/>
    </source>
</evidence>
<comment type="similarity">
    <text evidence="4">Belongs to the class I-like SAM-binding methyltransferase superfamily. RNA M5U methyltransferase family.</text>
</comment>
<feature type="binding site" evidence="4">
    <location>
        <position position="397"/>
    </location>
    <ligand>
        <name>S-adenosyl-L-methionine</name>
        <dbReference type="ChEBI" id="CHEBI:59789"/>
    </ligand>
</feature>
<dbReference type="InterPro" id="IPR012340">
    <property type="entry name" value="NA-bd_OB-fold"/>
</dbReference>
<dbReference type="InterPro" id="IPR025795">
    <property type="entry name" value="tRNA_(uracil-5-)_MeTrfase"/>
</dbReference>
<keyword evidence="3 4" id="KW-0949">S-adenosyl-L-methionine</keyword>
<dbReference type="InterPro" id="IPR030390">
    <property type="entry name" value="MeTrfase_TrmA_AS"/>
</dbReference>
<evidence type="ECO:0000256" key="4">
    <source>
        <dbReference type="PROSITE-ProRule" id="PRU01024"/>
    </source>
</evidence>
<protein>
    <submittedName>
        <fullName evidence="8">tRNA(M5U54)methyltransferase</fullName>
    </submittedName>
</protein>
<evidence type="ECO:0000256" key="6">
    <source>
        <dbReference type="SAM" id="MobiDB-lite"/>
    </source>
</evidence>
<dbReference type="PROSITE" id="PS01231">
    <property type="entry name" value="TRMA_2"/>
    <property type="match status" value="1"/>
</dbReference>
<feature type="binding site" evidence="4">
    <location>
        <position position="467"/>
    </location>
    <ligand>
        <name>S-adenosyl-L-methionine</name>
        <dbReference type="ChEBI" id="CHEBI:59789"/>
    </ligand>
</feature>
<organism evidence="8 9">
    <name type="scientific">Paraconiothyrium brasiliense</name>
    <dbReference type="NCBI Taxonomy" id="300254"/>
    <lineage>
        <taxon>Eukaryota</taxon>
        <taxon>Fungi</taxon>
        <taxon>Dikarya</taxon>
        <taxon>Ascomycota</taxon>
        <taxon>Pezizomycotina</taxon>
        <taxon>Dothideomycetes</taxon>
        <taxon>Pleosporomycetidae</taxon>
        <taxon>Pleosporales</taxon>
        <taxon>Massarineae</taxon>
        <taxon>Didymosphaeriaceae</taxon>
        <taxon>Paraconiothyrium</taxon>
    </lineage>
</organism>
<feature type="compositionally biased region" description="Basic and acidic residues" evidence="6">
    <location>
        <begin position="14"/>
        <end position="31"/>
    </location>
</feature>
<dbReference type="InterPro" id="IPR030391">
    <property type="entry name" value="MeTrfase_TrmA_CS"/>
</dbReference>
<evidence type="ECO:0000256" key="1">
    <source>
        <dbReference type="ARBA" id="ARBA00022603"/>
    </source>
</evidence>
<dbReference type="Pfam" id="PF01938">
    <property type="entry name" value="TRAM"/>
    <property type="match status" value="1"/>
</dbReference>
<feature type="compositionally biased region" description="Basic residues" evidence="6">
    <location>
        <begin position="35"/>
        <end position="44"/>
    </location>
</feature>
<keyword evidence="9" id="KW-1185">Reference proteome</keyword>
<comment type="caution">
    <text evidence="8">The sequence shown here is derived from an EMBL/GenBank/DDBJ whole genome shotgun (WGS) entry which is preliminary data.</text>
</comment>
<dbReference type="PANTHER" id="PTHR11061">
    <property type="entry name" value="RNA M5U METHYLTRANSFERASE"/>
    <property type="match status" value="1"/>
</dbReference>
<keyword evidence="1 4" id="KW-0489">Methyltransferase</keyword>
<evidence type="ECO:0000256" key="5">
    <source>
        <dbReference type="PROSITE-ProRule" id="PRU10015"/>
    </source>
</evidence>
<proteinExistence type="inferred from homology"/>
<feature type="active site" description="Nucleophile" evidence="4">
    <location>
        <position position="494"/>
    </location>
</feature>
<feature type="active site" evidence="5">
    <location>
        <position position="494"/>
    </location>
</feature>
<evidence type="ECO:0000256" key="2">
    <source>
        <dbReference type="ARBA" id="ARBA00022679"/>
    </source>
</evidence>
<dbReference type="InterPro" id="IPR002792">
    <property type="entry name" value="TRAM_dom"/>
</dbReference>
<dbReference type="PROSITE" id="PS01230">
    <property type="entry name" value="TRMA_1"/>
    <property type="match status" value="1"/>
</dbReference>
<feature type="region of interest" description="Disordered" evidence="6">
    <location>
        <begin position="224"/>
        <end position="245"/>
    </location>
</feature>
<dbReference type="PROSITE" id="PS51687">
    <property type="entry name" value="SAM_MT_RNA_M5U"/>
    <property type="match status" value="1"/>
</dbReference>
<feature type="binding site" evidence="4">
    <location>
        <position position="364"/>
    </location>
    <ligand>
        <name>S-adenosyl-L-methionine</name>
        <dbReference type="ChEBI" id="CHEBI:59789"/>
    </ligand>
</feature>
<dbReference type="PANTHER" id="PTHR11061:SF30">
    <property type="entry name" value="TRNA (URACIL(54)-C(5))-METHYLTRANSFERASE"/>
    <property type="match status" value="1"/>
</dbReference>
<dbReference type="Proteomes" id="UP001521785">
    <property type="component" value="Unassembled WGS sequence"/>
</dbReference>
<dbReference type="PROSITE" id="PS51622">
    <property type="entry name" value="SAM_MT_RNA_M5U_2"/>
    <property type="match status" value="1"/>
</dbReference>